<gene>
    <name evidence="2" type="ORF">KOM_12_354</name>
</gene>
<sequence>MYNNRRPSGSPSKGSPSGDKQSILRELASNPFTSQFFFPGALFVVSPWNKRPIASIVVMVNSHYDLTNGQPVYSFTPIGHCHTTDPSNKVITGIVPFADELFDTAMNFKTVSLHFQPMHSTRANILKGCSGRTLWQQRE</sequence>
<feature type="region of interest" description="Disordered" evidence="1">
    <location>
        <begin position="1"/>
        <end position="21"/>
    </location>
</feature>
<name>A0A8F8PNA1_9VIRU</name>
<evidence type="ECO:0000256" key="1">
    <source>
        <dbReference type="SAM" id="MobiDB-lite"/>
    </source>
</evidence>
<protein>
    <submittedName>
        <fullName evidence="2">Uncharacterized protein</fullName>
    </submittedName>
</protein>
<accession>A0A8F8PNA1</accession>
<proteinExistence type="predicted"/>
<reference evidence="2" key="1">
    <citation type="submission" date="2021-06" db="EMBL/GenBank/DDBJ databases">
        <authorList>
            <person name="Rolland C."/>
        </authorList>
    </citation>
    <scope>NUCLEOTIDE SEQUENCE</scope>
    <source>
        <strain evidence="2">347.936635</strain>
    </source>
</reference>
<organism evidence="2">
    <name type="scientific">Clandestinovirus</name>
    <dbReference type="NCBI Taxonomy" id="2831644"/>
    <lineage>
        <taxon>Viruses</taxon>
    </lineage>
</organism>
<feature type="compositionally biased region" description="Low complexity" evidence="1">
    <location>
        <begin position="7"/>
        <end position="18"/>
    </location>
</feature>
<dbReference type="EMBL" id="MZ420154">
    <property type="protein sequence ID" value="QYA18622.1"/>
    <property type="molecule type" value="Genomic_DNA"/>
</dbReference>
<evidence type="ECO:0000313" key="2">
    <source>
        <dbReference type="EMBL" id="QYA18622.1"/>
    </source>
</evidence>